<organism evidence="4 5">
    <name type="scientific">Phocaeicola plebeius</name>
    <dbReference type="NCBI Taxonomy" id="310297"/>
    <lineage>
        <taxon>Bacteria</taxon>
        <taxon>Pseudomonadati</taxon>
        <taxon>Bacteroidota</taxon>
        <taxon>Bacteroidia</taxon>
        <taxon>Bacteroidales</taxon>
        <taxon>Bacteroidaceae</taxon>
        <taxon>Phocaeicola</taxon>
    </lineage>
</organism>
<reference evidence="4 5" key="1">
    <citation type="submission" date="2018-08" db="EMBL/GenBank/DDBJ databases">
        <title>A genome reference for cultivated species of the human gut microbiota.</title>
        <authorList>
            <person name="Zou Y."/>
            <person name="Xue W."/>
            <person name="Luo G."/>
        </authorList>
    </citation>
    <scope>NUCLEOTIDE SEQUENCE [LARGE SCALE GENOMIC DNA]</scope>
    <source>
        <strain evidence="4 5">AM23-23</strain>
    </source>
</reference>
<dbReference type="AlphaFoldDB" id="A0A414RDM1"/>
<dbReference type="PANTHER" id="PTHR22916:SF51">
    <property type="entry name" value="GLYCOSYLTRANSFERASE EPSH-RELATED"/>
    <property type="match status" value="1"/>
</dbReference>
<feature type="domain" description="Glycosyltransferase 2-like" evidence="3">
    <location>
        <begin position="6"/>
        <end position="155"/>
    </location>
</feature>
<dbReference type="Proteomes" id="UP000283485">
    <property type="component" value="Unassembled WGS sequence"/>
</dbReference>
<gene>
    <name evidence="4" type="ORF">DW653_07935</name>
</gene>
<dbReference type="Gene3D" id="3.90.550.10">
    <property type="entry name" value="Spore Coat Polysaccharide Biosynthesis Protein SpsA, Chain A"/>
    <property type="match status" value="1"/>
</dbReference>
<protein>
    <submittedName>
        <fullName evidence="4">Glycosyltransferase</fullName>
    </submittedName>
</protein>
<dbReference type="Pfam" id="PF00535">
    <property type="entry name" value="Glycos_transf_2"/>
    <property type="match status" value="1"/>
</dbReference>
<dbReference type="RefSeq" id="WP_118211565.1">
    <property type="nucleotide sequence ID" value="NZ_DBFOHI010000072.1"/>
</dbReference>
<dbReference type="PANTHER" id="PTHR22916">
    <property type="entry name" value="GLYCOSYLTRANSFERASE"/>
    <property type="match status" value="1"/>
</dbReference>
<accession>A0A414RDM1</accession>
<dbReference type="GO" id="GO:0016758">
    <property type="term" value="F:hexosyltransferase activity"/>
    <property type="evidence" value="ECO:0007669"/>
    <property type="project" value="UniProtKB-ARBA"/>
</dbReference>
<sequence>MEYKVSVIIPVYKVEKFVERCVRSLMEQTMDGIEYIFVDDASPDDSILILHKVLVDYPERSERVKILVHSENKGLPAARNTGLAVAKGEYVFHCDSDDFVEKDLLSTLYEVACCEKADIVWSDYYVSYPNNERYMRQPSYDTPEAALKGMLHGRMKYNVWNKLVKRSLYIEHDITFPAGYAMGEDMTMMFLFSYAHKVAYVGKALYHYVSNNASMTNVPKPKHLIELKYNSDRVLSFLEKRYHGAWREEGYSFMLLMKWPFLTGHDSKLYPLWKEWCPEANSHIWKRKDVAWRIRFVEACAAHGQFWLVTLHDWIVLRFLYSIMYKK</sequence>
<evidence type="ECO:0000256" key="1">
    <source>
        <dbReference type="ARBA" id="ARBA00022676"/>
    </source>
</evidence>
<dbReference type="InterPro" id="IPR001173">
    <property type="entry name" value="Glyco_trans_2-like"/>
</dbReference>
<name>A0A414RDM1_9BACT</name>
<dbReference type="CDD" id="cd00761">
    <property type="entry name" value="Glyco_tranf_GTA_type"/>
    <property type="match status" value="1"/>
</dbReference>
<keyword evidence="2 4" id="KW-0808">Transferase</keyword>
<dbReference type="InterPro" id="IPR029044">
    <property type="entry name" value="Nucleotide-diphossugar_trans"/>
</dbReference>
<proteinExistence type="predicted"/>
<evidence type="ECO:0000313" key="5">
    <source>
        <dbReference type="Proteomes" id="UP000283485"/>
    </source>
</evidence>
<evidence type="ECO:0000256" key="2">
    <source>
        <dbReference type="ARBA" id="ARBA00022679"/>
    </source>
</evidence>
<evidence type="ECO:0000259" key="3">
    <source>
        <dbReference type="Pfam" id="PF00535"/>
    </source>
</evidence>
<dbReference type="EMBL" id="QRHQ01000012">
    <property type="protein sequence ID" value="RHF91132.1"/>
    <property type="molecule type" value="Genomic_DNA"/>
</dbReference>
<dbReference type="SUPFAM" id="SSF53448">
    <property type="entry name" value="Nucleotide-diphospho-sugar transferases"/>
    <property type="match status" value="1"/>
</dbReference>
<keyword evidence="1" id="KW-0328">Glycosyltransferase</keyword>
<comment type="caution">
    <text evidence="4">The sequence shown here is derived from an EMBL/GenBank/DDBJ whole genome shotgun (WGS) entry which is preliminary data.</text>
</comment>
<evidence type="ECO:0000313" key="4">
    <source>
        <dbReference type="EMBL" id="RHF91132.1"/>
    </source>
</evidence>